<keyword evidence="6 14" id="KW-0560">Oxidoreductase</keyword>
<feature type="binding site" evidence="12">
    <location>
        <position position="52"/>
    </location>
    <ligand>
        <name>FAD</name>
        <dbReference type="ChEBI" id="CHEBI:57692"/>
    </ligand>
</feature>
<dbReference type="PROSITE" id="PS00076">
    <property type="entry name" value="PYRIDINE_REDOX_1"/>
    <property type="match status" value="1"/>
</dbReference>
<dbReference type="Gene3D" id="3.50.50.60">
    <property type="entry name" value="FAD/NAD(P)-binding domain"/>
    <property type="match status" value="2"/>
</dbReference>
<feature type="binding site" evidence="12">
    <location>
        <position position="323"/>
    </location>
    <ligand>
        <name>FAD</name>
        <dbReference type="ChEBI" id="CHEBI:57692"/>
    </ligand>
</feature>
<evidence type="ECO:0000256" key="12">
    <source>
        <dbReference type="PIRSR" id="PIRSR000350-3"/>
    </source>
</evidence>
<evidence type="ECO:0000313" key="18">
    <source>
        <dbReference type="Proteomes" id="UP000267521"/>
    </source>
</evidence>
<dbReference type="InterPro" id="IPR006258">
    <property type="entry name" value="Lipoamide_DH"/>
</dbReference>
<evidence type="ECO:0000256" key="14">
    <source>
        <dbReference type="RuleBase" id="RU003692"/>
    </source>
</evidence>
<feature type="binding site" evidence="12">
    <location>
        <begin position="186"/>
        <end position="193"/>
    </location>
    <ligand>
        <name>NAD(+)</name>
        <dbReference type="ChEBI" id="CHEBI:57540"/>
    </ligand>
</feature>
<dbReference type="InterPro" id="IPR050151">
    <property type="entry name" value="Class-I_Pyr_Nuc-Dis_Oxidored"/>
</dbReference>
<dbReference type="SUPFAM" id="SSF55424">
    <property type="entry name" value="FAD/NAD-linked reductases, dimerisation (C-terminal) domain"/>
    <property type="match status" value="1"/>
</dbReference>
<feature type="binding site" evidence="12">
    <location>
        <position position="283"/>
    </location>
    <ligand>
        <name>NAD(+)</name>
        <dbReference type="ChEBI" id="CHEBI:57540"/>
    </ligand>
</feature>
<evidence type="ECO:0000256" key="7">
    <source>
        <dbReference type="ARBA" id="ARBA00023027"/>
    </source>
</evidence>
<dbReference type="Pfam" id="PF07992">
    <property type="entry name" value="Pyr_redox_2"/>
    <property type="match status" value="1"/>
</dbReference>
<keyword evidence="5 12" id="KW-0274">FAD</keyword>
<feature type="disulfide bond" description="Redox-active" evidence="13">
    <location>
        <begin position="43"/>
        <end position="48"/>
    </location>
</feature>
<dbReference type="Pfam" id="PF02852">
    <property type="entry name" value="Pyr_redox_dim"/>
    <property type="match status" value="1"/>
</dbReference>
<dbReference type="InterPro" id="IPR016156">
    <property type="entry name" value="FAD/NAD-linked_Rdtase_dimer_sf"/>
</dbReference>
<dbReference type="InterPro" id="IPR012999">
    <property type="entry name" value="Pyr_OxRdtase_I_AS"/>
</dbReference>
<evidence type="ECO:0000256" key="3">
    <source>
        <dbReference type="ARBA" id="ARBA00016961"/>
    </source>
</evidence>
<evidence type="ECO:0000256" key="6">
    <source>
        <dbReference type="ARBA" id="ARBA00023002"/>
    </source>
</evidence>
<accession>A0A3M6Q4G9</accession>
<evidence type="ECO:0000256" key="1">
    <source>
        <dbReference type="ARBA" id="ARBA00007532"/>
    </source>
</evidence>
<dbReference type="PIRSF" id="PIRSF000350">
    <property type="entry name" value="Mercury_reductase_MerA"/>
    <property type="match status" value="1"/>
</dbReference>
<keyword evidence="9 14" id="KW-0676">Redox-active center</keyword>
<comment type="miscellaneous">
    <text evidence="14">The active site is a redox-active disulfide bond.</text>
</comment>
<feature type="binding site" evidence="12">
    <location>
        <position position="209"/>
    </location>
    <ligand>
        <name>NAD(+)</name>
        <dbReference type="ChEBI" id="CHEBI:57540"/>
    </ligand>
</feature>
<dbReference type="SUPFAM" id="SSF51905">
    <property type="entry name" value="FAD/NAD(P)-binding domain"/>
    <property type="match status" value="1"/>
</dbReference>
<protein>
    <recommendedName>
        <fullName evidence="3 14">Dihydrolipoyl dehydrogenase</fullName>
        <ecNumber evidence="2 14">1.8.1.4</ecNumber>
    </recommendedName>
</protein>
<comment type="cofactor">
    <cofactor evidence="12 14">
        <name>FAD</name>
        <dbReference type="ChEBI" id="CHEBI:57692"/>
    </cofactor>
    <text evidence="12 14">Binds 1 FAD per subunit.</text>
</comment>
<feature type="active site" description="Proton acceptor" evidence="11">
    <location>
        <position position="455"/>
    </location>
</feature>
<dbReference type="Gene3D" id="3.30.390.30">
    <property type="match status" value="1"/>
</dbReference>
<evidence type="ECO:0000256" key="9">
    <source>
        <dbReference type="ARBA" id="ARBA00023284"/>
    </source>
</evidence>
<dbReference type="InterPro" id="IPR023753">
    <property type="entry name" value="FAD/NAD-binding_dom"/>
</dbReference>
<reference evidence="17 18" key="1">
    <citation type="submission" date="2018-10" db="EMBL/GenBank/DDBJ databases">
        <title>Comamonadaceae CDC group NO-1 genome sequencing and assembly.</title>
        <authorList>
            <person name="Bernier A.-M."/>
            <person name="Bernard K."/>
        </authorList>
    </citation>
    <scope>NUCLEOTIDE SEQUENCE [LARGE SCALE GENOMIC DNA]</scope>
    <source>
        <strain evidence="17 18">NML970147</strain>
    </source>
</reference>
<proteinExistence type="inferred from homology"/>
<evidence type="ECO:0000256" key="5">
    <source>
        <dbReference type="ARBA" id="ARBA00022827"/>
    </source>
</evidence>
<dbReference type="PANTHER" id="PTHR22912:SF160">
    <property type="entry name" value="DIHYDROLIPOYL DEHYDROGENASE"/>
    <property type="match status" value="1"/>
</dbReference>
<evidence type="ECO:0000259" key="16">
    <source>
        <dbReference type="Pfam" id="PF07992"/>
    </source>
</evidence>
<dbReference type="Proteomes" id="UP000267521">
    <property type="component" value="Unassembled WGS sequence"/>
</dbReference>
<feature type="binding site" evidence="12">
    <location>
        <begin position="329"/>
        <end position="332"/>
    </location>
    <ligand>
        <name>FAD</name>
        <dbReference type="ChEBI" id="CHEBI:57692"/>
    </ligand>
</feature>
<evidence type="ECO:0000256" key="13">
    <source>
        <dbReference type="PIRSR" id="PIRSR000350-4"/>
    </source>
</evidence>
<evidence type="ECO:0000256" key="4">
    <source>
        <dbReference type="ARBA" id="ARBA00022630"/>
    </source>
</evidence>
<feature type="domain" description="Pyridine nucleotide-disulphide oxidoreductase dimerisation" evidence="15">
    <location>
        <begin position="357"/>
        <end position="466"/>
    </location>
</feature>
<keyword evidence="12" id="KW-0547">Nucleotide-binding</keyword>
<sequence length="476" mass="50229">MQTLQTKLLILGGGPGGYVAAIRAGQLGIQTTLVEGQALGGTCLNIGCIPSKALIHAAGEFARAQAQASGNSPLGIQVQKPTLDVAQTIAWKDGIVQRLTGGVAALLKRQKVQVVQGWGHIVDGKTVEVRDAQGQATHRIQCEHLLLANGSLPVELPVLPFDGERVISSTQALSPKQLPKKLVVVGGGYIGLELGITYRKLGVEVAVVEAAPRILPAYDAELTRPVQARLQELGITLYLGHQVLGPAQSKGKTVGVEIRPAGAEHEKDKPQVLKADQILVAAGRRPHTEGYGLDGLQLSMKGRAVQVDDQCRTSMKNVWAIGDLTGEPMLAHRAMAQGEMVAEIIAGKTRHFQPAQIPAVCFTDPEVVSVGLSPDEAKAAGHEVLTAQFPFAANGRAMTLEDTSGFVRVVARKDTHRILGWQAVGGHVAELAAAFAQSIEMGAHLEDVAHTIHAHPSLGEAVQEAALRALGQALHV</sequence>
<gene>
    <name evidence="17" type="primary">lpdA</name>
    <name evidence="17" type="ORF">EBQ26_07470</name>
</gene>
<dbReference type="PANTHER" id="PTHR22912">
    <property type="entry name" value="DISULFIDE OXIDOREDUCTASE"/>
    <property type="match status" value="1"/>
</dbReference>
<evidence type="ECO:0000256" key="8">
    <source>
        <dbReference type="ARBA" id="ARBA00023157"/>
    </source>
</evidence>
<dbReference type="GO" id="GO:0050660">
    <property type="term" value="F:flavin adenine dinucleotide binding"/>
    <property type="evidence" value="ECO:0007669"/>
    <property type="project" value="InterPro"/>
</dbReference>
<dbReference type="InterPro" id="IPR004099">
    <property type="entry name" value="Pyr_nucl-diS_OxRdtase_dimer"/>
</dbReference>
<dbReference type="GO" id="GO:0006103">
    <property type="term" value="P:2-oxoglutarate metabolic process"/>
    <property type="evidence" value="ECO:0007669"/>
    <property type="project" value="TreeGrafter"/>
</dbReference>
<dbReference type="PRINTS" id="PR00411">
    <property type="entry name" value="PNDRDTASEI"/>
</dbReference>
<keyword evidence="7 12" id="KW-0520">NAD</keyword>
<feature type="domain" description="FAD/NAD(P)-binding" evidence="16">
    <location>
        <begin position="7"/>
        <end position="338"/>
    </location>
</feature>
<comment type="catalytic activity">
    <reaction evidence="10 14">
        <text>N(6)-[(R)-dihydrolipoyl]-L-lysyl-[protein] + NAD(+) = N(6)-[(R)-lipoyl]-L-lysyl-[protein] + NADH + H(+)</text>
        <dbReference type="Rhea" id="RHEA:15045"/>
        <dbReference type="Rhea" id="RHEA-COMP:10474"/>
        <dbReference type="Rhea" id="RHEA-COMP:10475"/>
        <dbReference type="ChEBI" id="CHEBI:15378"/>
        <dbReference type="ChEBI" id="CHEBI:57540"/>
        <dbReference type="ChEBI" id="CHEBI:57945"/>
        <dbReference type="ChEBI" id="CHEBI:83099"/>
        <dbReference type="ChEBI" id="CHEBI:83100"/>
        <dbReference type="EC" id="1.8.1.4"/>
    </reaction>
</comment>
<dbReference type="EMBL" id="RDQM01000008">
    <property type="protein sequence ID" value="RMW97856.1"/>
    <property type="molecule type" value="Genomic_DNA"/>
</dbReference>
<dbReference type="GO" id="GO:0004148">
    <property type="term" value="F:dihydrolipoyl dehydrogenase (NADH) activity"/>
    <property type="evidence" value="ECO:0007669"/>
    <property type="project" value="UniProtKB-EC"/>
</dbReference>
<dbReference type="InterPro" id="IPR036188">
    <property type="entry name" value="FAD/NAD-bd_sf"/>
</dbReference>
<dbReference type="FunFam" id="3.30.390.30:FF:000001">
    <property type="entry name" value="Dihydrolipoyl dehydrogenase"/>
    <property type="match status" value="1"/>
</dbReference>
<keyword evidence="8" id="KW-1015">Disulfide bond</keyword>
<organism evidence="17 18">
    <name type="scientific">Allofranklinella schreckenbergeri</name>
    <dbReference type="NCBI Taxonomy" id="1076744"/>
    <lineage>
        <taxon>Bacteria</taxon>
        <taxon>Pseudomonadati</taxon>
        <taxon>Pseudomonadota</taxon>
        <taxon>Betaproteobacteria</taxon>
        <taxon>Burkholderiales</taxon>
        <taxon>Comamonadaceae</taxon>
        <taxon>Allofranklinella</taxon>
    </lineage>
</organism>
<evidence type="ECO:0000256" key="11">
    <source>
        <dbReference type="PIRSR" id="PIRSR000350-2"/>
    </source>
</evidence>
<evidence type="ECO:0000313" key="17">
    <source>
        <dbReference type="EMBL" id="RMW97856.1"/>
    </source>
</evidence>
<feature type="binding site" evidence="12">
    <location>
        <position position="119"/>
    </location>
    <ligand>
        <name>FAD</name>
        <dbReference type="ChEBI" id="CHEBI:57692"/>
    </ligand>
</feature>
<evidence type="ECO:0000259" key="15">
    <source>
        <dbReference type="Pfam" id="PF02852"/>
    </source>
</evidence>
<name>A0A3M6Q4G9_9BURK</name>
<dbReference type="EC" id="1.8.1.4" evidence="2 14"/>
<keyword evidence="4 14" id="KW-0285">Flavoprotein</keyword>
<evidence type="ECO:0000256" key="2">
    <source>
        <dbReference type="ARBA" id="ARBA00012608"/>
    </source>
</evidence>
<dbReference type="PRINTS" id="PR00368">
    <property type="entry name" value="FADPNR"/>
</dbReference>
<comment type="similarity">
    <text evidence="1 14">Belongs to the class-I pyridine nucleotide-disulfide oxidoreductase family.</text>
</comment>
<dbReference type="RefSeq" id="WP_122238393.1">
    <property type="nucleotide sequence ID" value="NZ_RDQM01000008.1"/>
</dbReference>
<comment type="caution">
    <text evidence="17">The sequence shown here is derived from an EMBL/GenBank/DDBJ whole genome shotgun (WGS) entry which is preliminary data.</text>
</comment>
<dbReference type="NCBIfam" id="TIGR01350">
    <property type="entry name" value="lipoamide_DH"/>
    <property type="match status" value="1"/>
</dbReference>
<evidence type="ECO:0000256" key="10">
    <source>
        <dbReference type="ARBA" id="ARBA00049187"/>
    </source>
</evidence>
<dbReference type="InterPro" id="IPR001100">
    <property type="entry name" value="Pyr_nuc-diS_OxRdtase"/>
</dbReference>
<dbReference type="AlphaFoldDB" id="A0A3M6Q4G9"/>